<keyword evidence="1" id="KW-1133">Transmembrane helix</keyword>
<feature type="transmembrane region" description="Helical" evidence="1">
    <location>
        <begin position="12"/>
        <end position="36"/>
    </location>
</feature>
<dbReference type="AlphaFoldDB" id="A0A2H3CA46"/>
<feature type="transmembrane region" description="Helical" evidence="1">
    <location>
        <begin position="48"/>
        <end position="72"/>
    </location>
</feature>
<evidence type="ECO:0000313" key="4">
    <source>
        <dbReference type="Proteomes" id="UP000217790"/>
    </source>
</evidence>
<evidence type="ECO:0000313" key="3">
    <source>
        <dbReference type="EMBL" id="PBK79951.1"/>
    </source>
</evidence>
<feature type="transmembrane region" description="Helical" evidence="1">
    <location>
        <begin position="92"/>
        <end position="110"/>
    </location>
</feature>
<dbReference type="InParanoid" id="A0A2H3CA46"/>
<accession>A0A2H3CA46</accession>
<reference evidence="4" key="1">
    <citation type="journal article" date="2017" name="Nat. Ecol. Evol.">
        <title>Genome expansion and lineage-specific genetic innovations in the forest pathogenic fungi Armillaria.</title>
        <authorList>
            <person name="Sipos G."/>
            <person name="Prasanna A.N."/>
            <person name="Walter M.C."/>
            <person name="O'Connor E."/>
            <person name="Balint B."/>
            <person name="Krizsan K."/>
            <person name="Kiss B."/>
            <person name="Hess J."/>
            <person name="Varga T."/>
            <person name="Slot J."/>
            <person name="Riley R."/>
            <person name="Boka B."/>
            <person name="Rigling D."/>
            <person name="Barry K."/>
            <person name="Lee J."/>
            <person name="Mihaltcheva S."/>
            <person name="LaButti K."/>
            <person name="Lipzen A."/>
            <person name="Waldron R."/>
            <person name="Moloney N.M."/>
            <person name="Sperisen C."/>
            <person name="Kredics L."/>
            <person name="Vagvoelgyi C."/>
            <person name="Patrignani A."/>
            <person name="Fitzpatrick D."/>
            <person name="Nagy I."/>
            <person name="Doyle S."/>
            <person name="Anderson J.B."/>
            <person name="Grigoriev I.V."/>
            <person name="Gueldener U."/>
            <person name="Muensterkoetter M."/>
            <person name="Nagy L.G."/>
        </authorList>
    </citation>
    <scope>NUCLEOTIDE SEQUENCE [LARGE SCALE GENOMIC DNA]</scope>
    <source>
        <strain evidence="4">Ar21-2</strain>
    </source>
</reference>
<dbReference type="InterPro" id="IPR045339">
    <property type="entry name" value="DUF6534"/>
</dbReference>
<feature type="transmembrane region" description="Helical" evidence="1">
    <location>
        <begin position="234"/>
        <end position="257"/>
    </location>
</feature>
<sequence>MSNLTISITGLTPFLVAVTICAPLWAVTIAQASAYYRTYPKDRAFLKYLVGFCVILSTAQLATIAYMVYFWMIICRTPPNYAFLGVLKKSLIVVPAYITYFLTTVVQCFYAMRVWFVSGKKVLLVVVIIILSITQLGGGFALVSYMVTIDSIIAVYSRFNHISGSIELGSSMLCDIIISTSLVIYLRESRTNVFRRTRHAVDRLVLYSVNIGLLTNIMALANLVTWLAAPESDFTWAIFHFSLGKVYVNSMLVSLNARHKIRQELRAGQYVSPTSMFDVDGKWEALSIYYGTDCI</sequence>
<feature type="transmembrane region" description="Helical" evidence="1">
    <location>
        <begin position="168"/>
        <end position="186"/>
    </location>
</feature>
<feature type="domain" description="DUF6534" evidence="2">
    <location>
        <begin position="171"/>
        <end position="259"/>
    </location>
</feature>
<keyword evidence="1" id="KW-0472">Membrane</keyword>
<proteinExistence type="predicted"/>
<dbReference type="Proteomes" id="UP000217790">
    <property type="component" value="Unassembled WGS sequence"/>
</dbReference>
<protein>
    <recommendedName>
        <fullName evidence="2">DUF6534 domain-containing protein</fullName>
    </recommendedName>
</protein>
<evidence type="ECO:0000259" key="2">
    <source>
        <dbReference type="Pfam" id="PF20152"/>
    </source>
</evidence>
<dbReference type="Pfam" id="PF20152">
    <property type="entry name" value="DUF6534"/>
    <property type="match status" value="1"/>
</dbReference>
<name>A0A2H3CA46_ARMGA</name>
<keyword evidence="4" id="KW-1185">Reference proteome</keyword>
<feature type="transmembrane region" description="Helical" evidence="1">
    <location>
        <begin position="207"/>
        <end position="228"/>
    </location>
</feature>
<keyword evidence="1" id="KW-0812">Transmembrane</keyword>
<feature type="transmembrane region" description="Helical" evidence="1">
    <location>
        <begin position="122"/>
        <end position="148"/>
    </location>
</feature>
<dbReference type="STRING" id="47427.A0A2H3CA46"/>
<evidence type="ECO:0000256" key="1">
    <source>
        <dbReference type="SAM" id="Phobius"/>
    </source>
</evidence>
<dbReference type="OMA" id="TICAPLW"/>
<gene>
    <name evidence="3" type="ORF">ARMGADRAFT_96878</name>
</gene>
<dbReference type="PANTHER" id="PTHR40465">
    <property type="entry name" value="CHROMOSOME 1, WHOLE GENOME SHOTGUN SEQUENCE"/>
    <property type="match status" value="1"/>
</dbReference>
<dbReference type="EMBL" id="KZ293756">
    <property type="protein sequence ID" value="PBK79951.1"/>
    <property type="molecule type" value="Genomic_DNA"/>
</dbReference>
<dbReference type="PANTHER" id="PTHR40465:SF1">
    <property type="entry name" value="DUF6534 DOMAIN-CONTAINING PROTEIN"/>
    <property type="match status" value="1"/>
</dbReference>
<organism evidence="3 4">
    <name type="scientific">Armillaria gallica</name>
    <name type="common">Bulbous honey fungus</name>
    <name type="synonym">Armillaria bulbosa</name>
    <dbReference type="NCBI Taxonomy" id="47427"/>
    <lineage>
        <taxon>Eukaryota</taxon>
        <taxon>Fungi</taxon>
        <taxon>Dikarya</taxon>
        <taxon>Basidiomycota</taxon>
        <taxon>Agaricomycotina</taxon>
        <taxon>Agaricomycetes</taxon>
        <taxon>Agaricomycetidae</taxon>
        <taxon>Agaricales</taxon>
        <taxon>Marasmiineae</taxon>
        <taxon>Physalacriaceae</taxon>
        <taxon>Armillaria</taxon>
    </lineage>
</organism>
<dbReference type="OrthoDB" id="2971182at2759"/>